<dbReference type="Pfam" id="PF07727">
    <property type="entry name" value="RVT_2"/>
    <property type="match status" value="1"/>
</dbReference>
<reference evidence="2 3" key="1">
    <citation type="journal article" date="2018" name="PLoS Genet.">
        <title>Population sequencing reveals clonal diversity and ancestral inbreeding in the grapevine cultivar Chardonnay.</title>
        <authorList>
            <person name="Roach M.J."/>
            <person name="Johnson D.L."/>
            <person name="Bohlmann J."/>
            <person name="van Vuuren H.J."/>
            <person name="Jones S.J."/>
            <person name="Pretorius I.S."/>
            <person name="Schmidt S.A."/>
            <person name="Borneman A.R."/>
        </authorList>
    </citation>
    <scope>NUCLEOTIDE SEQUENCE [LARGE SCALE GENOMIC DNA]</scope>
    <source>
        <strain evidence="3">cv. Chardonnay</strain>
        <tissue evidence="2">Leaf</tissue>
    </source>
</reference>
<dbReference type="Proteomes" id="UP000288805">
    <property type="component" value="Unassembled WGS sequence"/>
</dbReference>
<organism evidence="2 3">
    <name type="scientific">Vitis vinifera</name>
    <name type="common">Grape</name>
    <dbReference type="NCBI Taxonomy" id="29760"/>
    <lineage>
        <taxon>Eukaryota</taxon>
        <taxon>Viridiplantae</taxon>
        <taxon>Streptophyta</taxon>
        <taxon>Embryophyta</taxon>
        <taxon>Tracheophyta</taxon>
        <taxon>Spermatophyta</taxon>
        <taxon>Magnoliopsida</taxon>
        <taxon>eudicotyledons</taxon>
        <taxon>Gunneridae</taxon>
        <taxon>Pentapetalae</taxon>
        <taxon>rosids</taxon>
        <taxon>Vitales</taxon>
        <taxon>Vitaceae</taxon>
        <taxon>Viteae</taxon>
        <taxon>Vitis</taxon>
    </lineage>
</organism>
<protein>
    <submittedName>
        <fullName evidence="2">Retrovirus-related Pol polyprotein from transposon RE1</fullName>
    </submittedName>
</protein>
<evidence type="ECO:0000313" key="2">
    <source>
        <dbReference type="EMBL" id="RVW59303.1"/>
    </source>
</evidence>
<proteinExistence type="predicted"/>
<evidence type="ECO:0000313" key="3">
    <source>
        <dbReference type="Proteomes" id="UP000288805"/>
    </source>
</evidence>
<dbReference type="EMBL" id="QGNW01000897">
    <property type="protein sequence ID" value="RVW59303.1"/>
    <property type="molecule type" value="Genomic_DNA"/>
</dbReference>
<dbReference type="PANTHER" id="PTHR43383:SF2">
    <property type="entry name" value="AMIDOHYDROLASE 2 FAMILY PROTEIN"/>
    <property type="match status" value="1"/>
</dbReference>
<accession>A0A438FH45</accession>
<feature type="domain" description="Reverse transcriptase Ty1/copia-type" evidence="1">
    <location>
        <begin position="145"/>
        <end position="269"/>
    </location>
</feature>
<comment type="caution">
    <text evidence="2">The sequence shown here is derived from an EMBL/GenBank/DDBJ whole genome shotgun (WGS) entry which is preliminary data.</text>
</comment>
<gene>
    <name evidence="2" type="primary">RE1_3133</name>
    <name evidence="2" type="ORF">CK203_101684</name>
</gene>
<dbReference type="InterPro" id="IPR013103">
    <property type="entry name" value="RVT_2"/>
</dbReference>
<dbReference type="AlphaFoldDB" id="A0A438FH45"/>
<name>A0A438FH45_VITVI</name>
<sequence length="282" mass="32110">MSYSLNSNGPKPVSSPGIPSEMSCSLNSVGPKPVDAPITLRKGIRNCTKHPISNHMSCKNLSPSFSVFISQLCSVDVPKNIQEAVSVPKWKEAIFEEMKALENNTWEKVNLPEEKTLVRCKWVFMVKSNLDESLERYKAKLVAKDVKNAFLNGDVEEFFMDAPPGFEESFGTKVCKLRKSLYGLKQFLRAWFERFTRPVKNHDYNQEQTDHTMFMKHTRGGKIAILIVYVEDIILTRSDEAEIARLKKCLAAKFEIKDLRSLQYFLGIGNRCHTKKVHCGPS</sequence>
<evidence type="ECO:0000259" key="1">
    <source>
        <dbReference type="Pfam" id="PF07727"/>
    </source>
</evidence>
<dbReference type="PANTHER" id="PTHR43383">
    <property type="entry name" value="NODULIN 6"/>
    <property type="match status" value="1"/>
</dbReference>